<dbReference type="SUPFAM" id="SSF52821">
    <property type="entry name" value="Rhodanese/Cell cycle control phosphatase"/>
    <property type="match status" value="1"/>
</dbReference>
<accession>F0Z9U4</accession>
<dbReference type="InterPro" id="IPR036873">
    <property type="entry name" value="Rhodanese-like_dom_sf"/>
</dbReference>
<organism evidence="2 3">
    <name type="scientific">Dictyostelium purpureum</name>
    <name type="common">Slime mold</name>
    <dbReference type="NCBI Taxonomy" id="5786"/>
    <lineage>
        <taxon>Eukaryota</taxon>
        <taxon>Amoebozoa</taxon>
        <taxon>Evosea</taxon>
        <taxon>Eumycetozoa</taxon>
        <taxon>Dictyostelia</taxon>
        <taxon>Dictyosteliales</taxon>
        <taxon>Dictyosteliaceae</taxon>
        <taxon>Dictyostelium</taxon>
    </lineage>
</organism>
<gene>
    <name evidence="2" type="ORF">DICPUDRAFT_147945</name>
</gene>
<dbReference type="GO" id="GO:0005739">
    <property type="term" value="C:mitochondrion"/>
    <property type="evidence" value="ECO:0000318"/>
    <property type="project" value="GO_Central"/>
</dbReference>
<dbReference type="InParanoid" id="F0Z9U4"/>
<dbReference type="KEGG" id="dpp:DICPUDRAFT_147945"/>
<dbReference type="EMBL" id="GL870960">
    <property type="protein sequence ID" value="EGC39274.1"/>
    <property type="molecule type" value="Genomic_DNA"/>
</dbReference>
<dbReference type="PANTHER" id="PTHR44086:SF8">
    <property type="entry name" value="RHODANESE DOMAIN-CONTAINING PROTEIN"/>
    <property type="match status" value="1"/>
</dbReference>
<evidence type="ECO:0000259" key="1">
    <source>
        <dbReference type="PROSITE" id="PS50206"/>
    </source>
</evidence>
<dbReference type="OrthoDB" id="566238at2759"/>
<dbReference type="Pfam" id="PF00581">
    <property type="entry name" value="Rhodanese"/>
    <property type="match status" value="1"/>
</dbReference>
<feature type="domain" description="Rhodanese" evidence="1">
    <location>
        <begin position="85"/>
        <end position="217"/>
    </location>
</feature>
<sequence>MFLVKTIKNSNRLILNTNNVGVLNNVNKSYSTVAATEEKKKTVKPRHNIERRPIELQRTFPALEVNEDFAPYKITRDQLKQTIENKENVIIIDLRSPKEFYADSPIKESVNIPMEYPKIVKVQSSQSHSSKRGKKSKVVESKKAYDADADLNFWQKTTKMTPVQWREKFGFPKVSKNDSIIFYSANNGRGTQVVDMAIKDGFVNARFLHGGIREFNKYNNNN</sequence>
<dbReference type="Proteomes" id="UP000001064">
    <property type="component" value="Unassembled WGS sequence"/>
</dbReference>
<evidence type="ECO:0000313" key="3">
    <source>
        <dbReference type="Proteomes" id="UP000001064"/>
    </source>
</evidence>
<dbReference type="RefSeq" id="XP_003284178.1">
    <property type="nucleotide sequence ID" value="XM_003284130.1"/>
</dbReference>
<name>F0Z9U4_DICPU</name>
<dbReference type="Gene3D" id="3.40.250.10">
    <property type="entry name" value="Rhodanese-like domain"/>
    <property type="match status" value="1"/>
</dbReference>
<dbReference type="SMART" id="SM00450">
    <property type="entry name" value="RHOD"/>
    <property type="match status" value="1"/>
</dbReference>
<protein>
    <recommendedName>
        <fullName evidence="1">Rhodanese domain-containing protein</fullName>
    </recommendedName>
</protein>
<dbReference type="InterPro" id="IPR001763">
    <property type="entry name" value="Rhodanese-like_dom"/>
</dbReference>
<dbReference type="eggNOG" id="ENOG502RHPK">
    <property type="taxonomic scope" value="Eukaryota"/>
</dbReference>
<dbReference type="GO" id="GO:0004792">
    <property type="term" value="F:thiosulfate-cyanide sulfurtransferase activity"/>
    <property type="evidence" value="ECO:0000318"/>
    <property type="project" value="GO_Central"/>
</dbReference>
<dbReference type="PANTHER" id="PTHR44086">
    <property type="entry name" value="THIOSULFATE SULFURTRANSFERASE RDL2, MITOCHONDRIAL-RELATED"/>
    <property type="match status" value="1"/>
</dbReference>
<dbReference type="FunCoup" id="F0Z9U4">
    <property type="interactions" value="17"/>
</dbReference>
<proteinExistence type="predicted"/>
<dbReference type="GeneID" id="10510083"/>
<reference evidence="3" key="1">
    <citation type="journal article" date="2011" name="Genome Biol.">
        <title>Comparative genomics of the social amoebae Dictyostelium discoideum and Dictyostelium purpureum.</title>
        <authorList>
            <consortium name="US DOE Joint Genome Institute (JGI-PGF)"/>
            <person name="Sucgang R."/>
            <person name="Kuo A."/>
            <person name="Tian X."/>
            <person name="Salerno W."/>
            <person name="Parikh A."/>
            <person name="Feasley C.L."/>
            <person name="Dalin E."/>
            <person name="Tu H."/>
            <person name="Huang E."/>
            <person name="Barry K."/>
            <person name="Lindquist E."/>
            <person name="Shapiro H."/>
            <person name="Bruce D."/>
            <person name="Schmutz J."/>
            <person name="Salamov A."/>
            <person name="Fey P."/>
            <person name="Gaudet P."/>
            <person name="Anjard C."/>
            <person name="Babu M.M."/>
            <person name="Basu S."/>
            <person name="Bushmanova Y."/>
            <person name="van der Wel H."/>
            <person name="Katoh-Kurasawa M."/>
            <person name="Dinh C."/>
            <person name="Coutinho P.M."/>
            <person name="Saito T."/>
            <person name="Elias M."/>
            <person name="Schaap P."/>
            <person name="Kay R.R."/>
            <person name="Henrissat B."/>
            <person name="Eichinger L."/>
            <person name="Rivero F."/>
            <person name="Putnam N.H."/>
            <person name="West C.M."/>
            <person name="Loomis W.F."/>
            <person name="Chisholm R.L."/>
            <person name="Shaulsky G."/>
            <person name="Strassmann J.E."/>
            <person name="Queller D.C."/>
            <person name="Kuspa A."/>
            <person name="Grigoriev I.V."/>
        </authorList>
    </citation>
    <scope>NUCLEOTIDE SEQUENCE [LARGE SCALE GENOMIC DNA]</scope>
    <source>
        <strain evidence="3">QSDP1</strain>
    </source>
</reference>
<evidence type="ECO:0000313" key="2">
    <source>
        <dbReference type="EMBL" id="EGC39274.1"/>
    </source>
</evidence>
<dbReference type="VEuPathDB" id="AmoebaDB:DICPUDRAFT_147945"/>
<keyword evidence="3" id="KW-1185">Reference proteome</keyword>
<dbReference type="AlphaFoldDB" id="F0Z9U4"/>
<dbReference type="PROSITE" id="PS50206">
    <property type="entry name" value="RHODANESE_3"/>
    <property type="match status" value="1"/>
</dbReference>
<dbReference type="OMA" id="NIPMEYP"/>